<dbReference type="OrthoDB" id="9780299at2"/>
<dbReference type="GO" id="GO:0003677">
    <property type="term" value="F:DNA binding"/>
    <property type="evidence" value="ECO:0007669"/>
    <property type="project" value="InterPro"/>
</dbReference>
<evidence type="ECO:0000256" key="4">
    <source>
        <dbReference type="ARBA" id="ARBA00023163"/>
    </source>
</evidence>
<comment type="caution">
    <text evidence="9">The sequence shown here is derived from an EMBL/GenBank/DDBJ whole genome shotgun (WGS) entry which is preliminary data.</text>
</comment>
<dbReference type="PANTHER" id="PTHR47756:SF2">
    <property type="entry name" value="BLL6612 PROTEIN"/>
    <property type="match status" value="1"/>
</dbReference>
<evidence type="ECO:0000256" key="1">
    <source>
        <dbReference type="ARBA" id="ARBA00010641"/>
    </source>
</evidence>
<feature type="region of interest" description="Disordered" evidence="5">
    <location>
        <begin position="405"/>
        <end position="424"/>
    </location>
</feature>
<dbReference type="Pfam" id="PF04542">
    <property type="entry name" value="Sigma70_r2"/>
    <property type="match status" value="1"/>
</dbReference>
<keyword evidence="3" id="KW-0731">Sigma factor</keyword>
<dbReference type="InterPro" id="IPR007627">
    <property type="entry name" value="RNA_pol_sigma70_r2"/>
</dbReference>
<evidence type="ECO:0000256" key="2">
    <source>
        <dbReference type="ARBA" id="ARBA00023015"/>
    </source>
</evidence>
<dbReference type="SUPFAM" id="SSF88946">
    <property type="entry name" value="Sigma2 domain of RNA polymerase sigma factors"/>
    <property type="match status" value="1"/>
</dbReference>
<name>A0A4Q2SJG7_9ACTN</name>
<evidence type="ECO:0000313" key="10">
    <source>
        <dbReference type="Proteomes" id="UP000291101"/>
    </source>
</evidence>
<reference evidence="9 10" key="1">
    <citation type="submission" date="2019-01" db="EMBL/GenBank/DDBJ databases">
        <title>Novel species of Nocardioides.</title>
        <authorList>
            <person name="Liu Q."/>
            <person name="X Y.-H."/>
        </authorList>
    </citation>
    <scope>NUCLEOTIDE SEQUENCE [LARGE SCALE GENOMIC DNA]</scope>
    <source>
        <strain evidence="9 10">HLT2-9</strain>
    </source>
</reference>
<feature type="domain" description="DUF6596" evidence="8">
    <location>
        <begin position="195"/>
        <end position="292"/>
    </location>
</feature>
<feature type="domain" description="RNA polymerase sigma factor 70 region 4 type 2" evidence="7">
    <location>
        <begin position="125"/>
        <end position="175"/>
    </location>
</feature>
<dbReference type="SUPFAM" id="SSF88659">
    <property type="entry name" value="Sigma3 and sigma4 domains of RNA polymerase sigma factors"/>
    <property type="match status" value="1"/>
</dbReference>
<feature type="domain" description="RNA polymerase sigma-70 region 2" evidence="6">
    <location>
        <begin position="19"/>
        <end position="84"/>
    </location>
</feature>
<evidence type="ECO:0000259" key="6">
    <source>
        <dbReference type="Pfam" id="PF04542"/>
    </source>
</evidence>
<evidence type="ECO:0000259" key="8">
    <source>
        <dbReference type="Pfam" id="PF20239"/>
    </source>
</evidence>
<sequence>MTAGSSADPADIHRALVALVRTSGRDVLATLTRWTGDLALAEDAVQDATLVALQTWPRDGVPDNPVAWLRLTARRRAVDLLRREIARRPKEVAAVDRPELTDDLGEEWDDVSPSVVDDDLLRLVFTCCHPSLELDAQVALALRTLCGLTVAEVARALLVAEPAMAKRLVRTRQKIAAARIPYRVPPDHELPARWAGALATVHLMLNEGHTATSGDDLVRQGLVDEAIRLARLLHRLQPDDPGAMGLLALGLLSDSRRDTRTGPDGVILLADQDRDRWNRAHITEAVSLLAEALRRTPTTPDRYVVQAAIAACHALAPTWEDTDWSAVVSWYDTLVGIDPSPVVRLNRAVAIGERDGADAGLRELEAVAGLDGYALRHAARAALLRRVGRDDEAAEADAIASMLPMSDPQRRLVSPDPAARPANG</sequence>
<keyword evidence="10" id="KW-1185">Reference proteome</keyword>
<dbReference type="Gene3D" id="1.25.40.10">
    <property type="entry name" value="Tetratricopeptide repeat domain"/>
    <property type="match status" value="1"/>
</dbReference>
<dbReference type="GO" id="GO:0016987">
    <property type="term" value="F:sigma factor activity"/>
    <property type="evidence" value="ECO:0007669"/>
    <property type="project" value="UniProtKB-KW"/>
</dbReference>
<dbReference type="InterPro" id="IPR013249">
    <property type="entry name" value="RNA_pol_sigma70_r4_t2"/>
</dbReference>
<dbReference type="Gene3D" id="1.10.1740.10">
    <property type="match status" value="1"/>
</dbReference>
<organism evidence="9 10">
    <name type="scientific">Nocardioides zhouii</name>
    <dbReference type="NCBI Taxonomy" id="1168729"/>
    <lineage>
        <taxon>Bacteria</taxon>
        <taxon>Bacillati</taxon>
        <taxon>Actinomycetota</taxon>
        <taxon>Actinomycetes</taxon>
        <taxon>Propionibacteriales</taxon>
        <taxon>Nocardioidaceae</taxon>
        <taxon>Nocardioides</taxon>
    </lineage>
</organism>
<dbReference type="InterPro" id="IPR013325">
    <property type="entry name" value="RNA_pol_sigma_r2"/>
</dbReference>
<dbReference type="AlphaFoldDB" id="A0A4Q2SJG7"/>
<evidence type="ECO:0000259" key="7">
    <source>
        <dbReference type="Pfam" id="PF08281"/>
    </source>
</evidence>
<evidence type="ECO:0000256" key="5">
    <source>
        <dbReference type="SAM" id="MobiDB-lite"/>
    </source>
</evidence>
<dbReference type="InterPro" id="IPR011990">
    <property type="entry name" value="TPR-like_helical_dom_sf"/>
</dbReference>
<protein>
    <submittedName>
        <fullName evidence="9">RNA polymerase sigma factor</fullName>
    </submittedName>
</protein>
<comment type="similarity">
    <text evidence="1">Belongs to the sigma-70 factor family. ECF subfamily.</text>
</comment>
<gene>
    <name evidence="9" type="ORF">EUA94_17605</name>
</gene>
<dbReference type="Pfam" id="PF20239">
    <property type="entry name" value="DUF6596"/>
    <property type="match status" value="1"/>
</dbReference>
<dbReference type="PANTHER" id="PTHR47756">
    <property type="entry name" value="BLL6612 PROTEIN-RELATED"/>
    <property type="match status" value="1"/>
</dbReference>
<dbReference type="RefSeq" id="WP_129428207.1">
    <property type="nucleotide sequence ID" value="NZ_SDWV01000021.1"/>
</dbReference>
<proteinExistence type="inferred from homology"/>
<dbReference type="GO" id="GO:0006352">
    <property type="term" value="P:DNA-templated transcription initiation"/>
    <property type="evidence" value="ECO:0007669"/>
    <property type="project" value="InterPro"/>
</dbReference>
<evidence type="ECO:0000313" key="9">
    <source>
        <dbReference type="EMBL" id="RYC05716.1"/>
    </source>
</evidence>
<keyword evidence="4" id="KW-0804">Transcription</keyword>
<evidence type="ECO:0000256" key="3">
    <source>
        <dbReference type="ARBA" id="ARBA00023082"/>
    </source>
</evidence>
<dbReference type="InterPro" id="IPR013324">
    <property type="entry name" value="RNA_pol_sigma_r3/r4-like"/>
</dbReference>
<dbReference type="EMBL" id="SDWV01000021">
    <property type="protein sequence ID" value="RYC05716.1"/>
    <property type="molecule type" value="Genomic_DNA"/>
</dbReference>
<dbReference type="Pfam" id="PF08281">
    <property type="entry name" value="Sigma70_r4_2"/>
    <property type="match status" value="1"/>
</dbReference>
<dbReference type="Proteomes" id="UP000291101">
    <property type="component" value="Unassembled WGS sequence"/>
</dbReference>
<dbReference type="InterPro" id="IPR046531">
    <property type="entry name" value="DUF6596"/>
</dbReference>
<keyword evidence="2" id="KW-0805">Transcription regulation</keyword>
<accession>A0A4Q2SJG7</accession>